<feature type="transmembrane region" description="Helical" evidence="2">
    <location>
        <begin position="299"/>
        <end position="320"/>
    </location>
</feature>
<dbReference type="AlphaFoldDB" id="A0A166WR09"/>
<feature type="compositionally biased region" description="Basic residues" evidence="1">
    <location>
        <begin position="860"/>
        <end position="873"/>
    </location>
</feature>
<dbReference type="Proteomes" id="UP000076532">
    <property type="component" value="Unassembled WGS sequence"/>
</dbReference>
<dbReference type="STRING" id="436010.A0A166WR09"/>
<keyword evidence="2" id="KW-0472">Membrane</keyword>
<evidence type="ECO:0000256" key="2">
    <source>
        <dbReference type="SAM" id="Phobius"/>
    </source>
</evidence>
<dbReference type="Pfam" id="PF18803">
    <property type="entry name" value="CxC2"/>
    <property type="match status" value="1"/>
</dbReference>
<dbReference type="EMBL" id="KV417481">
    <property type="protein sequence ID" value="KZP34012.1"/>
    <property type="molecule type" value="Genomic_DNA"/>
</dbReference>
<organism evidence="4 5">
    <name type="scientific">Athelia psychrophila</name>
    <dbReference type="NCBI Taxonomy" id="1759441"/>
    <lineage>
        <taxon>Eukaryota</taxon>
        <taxon>Fungi</taxon>
        <taxon>Dikarya</taxon>
        <taxon>Basidiomycota</taxon>
        <taxon>Agaricomycotina</taxon>
        <taxon>Agaricomycetes</taxon>
        <taxon>Agaricomycetidae</taxon>
        <taxon>Atheliales</taxon>
        <taxon>Atheliaceae</taxon>
        <taxon>Athelia</taxon>
    </lineage>
</organism>
<sequence>RWNGEYWEHSSLYELGLKVQIGHSGSSCPCPQTFQRPLLVVHVNGMHSVGTSYCECGHQPGAYYPGTQLLRMGWYPSTMARPRTVFTFQVLETFHALTLQGKTTAWDFYQSLVHLTDNTGLYEPPRRYNEFLQAMRWWRHLKMLKRAGRASDPAGVAATQSGALAVECPACPHPNKNLPNGWEIPSPMSWLYTLYLAMDANFRLKLRQRGIKNDPELGPGWAYFVEETHYKSTMETFGDQEEMNTCDSGLHAVDHANTRFASKNIANGVGHIVCARHCLVRKRGAVDLNRGEKFCSMDYAFLATLIGAFFAMIVMSYDIACQWSRNLVKRVPDFPSEMHLDFTTVAVTTVIPKFHIYAHGKDCQSRWSLNYLRWMARTDGEGVEREWSHINPVALSTRLMGPGGRHDTLDDHWGAWNWRKVVGLGRHLYAKMKEALEMSRKQRAAHSALTATFPPDTIQEWTNMVTQWQEDPEKPNPFEEKDIKVTQDDVQREMQAQEEKDRHAFNAAQIHTTTASKFLTMGMLLEHQHARAKNMKRGRGLYDKAALEDRRGALYDRIETWRSLQPLFQPGVTQLRQTHATRTDGLPAADDAKKPENIALFLPSSMPTSLWETGCVSGLLEKEKRLREAEATDALNSLRRQLRIMMGVFQYKKTHVSGAGQRANTRARTMMTKISEKTQLFVERYRAARLALSRIDPDGAWSATFLLLRTKDVRGPQRNDDDESEGRRELSWIWLSPNANHRVDADDAEPLPSGMRVEWAKSHARSQRWAEEVVLLREEMRRTIAFLDFEAERWRRESTRREDARPDIHDGLRAYGARQSDLRRELARSFASRWYALLHDNNISPDWISTYEEHAITHPTKIRPPRNRRRRVARVAEESESDDDDDDDPFAADAGQDDPEDNDNDISPYL</sequence>
<evidence type="ECO:0000259" key="3">
    <source>
        <dbReference type="Pfam" id="PF18803"/>
    </source>
</evidence>
<feature type="non-terminal residue" evidence="4">
    <location>
        <position position="1"/>
    </location>
</feature>
<proteinExistence type="predicted"/>
<accession>A0A166WR09</accession>
<dbReference type="Pfam" id="PF18758">
    <property type="entry name" value="KDZ"/>
    <property type="match status" value="1"/>
</dbReference>
<feature type="region of interest" description="Disordered" evidence="1">
    <location>
        <begin position="859"/>
        <end position="910"/>
    </location>
</feature>
<keyword evidence="2" id="KW-1133">Transmembrane helix</keyword>
<dbReference type="OrthoDB" id="3192989at2759"/>
<gene>
    <name evidence="4" type="ORF">FIBSPDRAFT_720146</name>
</gene>
<dbReference type="InterPro" id="IPR040521">
    <property type="entry name" value="KDZ"/>
</dbReference>
<reference evidence="4 5" key="1">
    <citation type="journal article" date="2016" name="Mol. Biol. Evol.">
        <title>Comparative Genomics of Early-Diverging Mushroom-Forming Fungi Provides Insights into the Origins of Lignocellulose Decay Capabilities.</title>
        <authorList>
            <person name="Nagy L.G."/>
            <person name="Riley R."/>
            <person name="Tritt A."/>
            <person name="Adam C."/>
            <person name="Daum C."/>
            <person name="Floudas D."/>
            <person name="Sun H."/>
            <person name="Yadav J.S."/>
            <person name="Pangilinan J."/>
            <person name="Larsson K.H."/>
            <person name="Matsuura K."/>
            <person name="Barry K."/>
            <person name="Labutti K."/>
            <person name="Kuo R."/>
            <person name="Ohm R.A."/>
            <person name="Bhattacharya S.S."/>
            <person name="Shirouzu T."/>
            <person name="Yoshinaga Y."/>
            <person name="Martin F.M."/>
            <person name="Grigoriev I.V."/>
            <person name="Hibbett D.S."/>
        </authorList>
    </citation>
    <scope>NUCLEOTIDE SEQUENCE [LARGE SCALE GENOMIC DNA]</scope>
    <source>
        <strain evidence="4 5">CBS 109695</strain>
    </source>
</reference>
<evidence type="ECO:0000313" key="5">
    <source>
        <dbReference type="Proteomes" id="UP000076532"/>
    </source>
</evidence>
<name>A0A166WR09_9AGAM</name>
<feature type="domain" description="CxC2-like cysteine cluster KDZ transposase-associated" evidence="3">
    <location>
        <begin position="12"/>
        <end position="120"/>
    </location>
</feature>
<dbReference type="PANTHER" id="PTHR33096:SF1">
    <property type="entry name" value="CXC1-LIKE CYSTEINE CLUSTER ASSOCIATED WITH KDZ TRANSPOSASES DOMAIN-CONTAINING PROTEIN"/>
    <property type="match status" value="1"/>
</dbReference>
<feature type="compositionally biased region" description="Acidic residues" evidence="1">
    <location>
        <begin position="878"/>
        <end position="904"/>
    </location>
</feature>
<keyword evidence="2" id="KW-0812">Transmembrane</keyword>
<evidence type="ECO:0000313" key="4">
    <source>
        <dbReference type="EMBL" id="KZP34012.1"/>
    </source>
</evidence>
<dbReference type="InterPro" id="IPR041457">
    <property type="entry name" value="CxC2_KDZ-assoc"/>
</dbReference>
<keyword evidence="5" id="KW-1185">Reference proteome</keyword>
<protein>
    <recommendedName>
        <fullName evidence="3">CxC2-like cysteine cluster KDZ transposase-associated domain-containing protein</fullName>
    </recommendedName>
</protein>
<evidence type="ECO:0000256" key="1">
    <source>
        <dbReference type="SAM" id="MobiDB-lite"/>
    </source>
</evidence>
<dbReference type="PANTHER" id="PTHR33096">
    <property type="entry name" value="CXC2 DOMAIN-CONTAINING PROTEIN"/>
    <property type="match status" value="1"/>
</dbReference>